<dbReference type="InterPro" id="IPR003346">
    <property type="entry name" value="Transposase_20"/>
</dbReference>
<keyword evidence="4" id="KW-1185">Reference proteome</keyword>
<dbReference type="PANTHER" id="PTHR33055">
    <property type="entry name" value="TRANSPOSASE FOR INSERTION SEQUENCE ELEMENT IS1111A"/>
    <property type="match status" value="1"/>
</dbReference>
<dbReference type="OrthoDB" id="9815354at2"/>
<evidence type="ECO:0000259" key="2">
    <source>
        <dbReference type="Pfam" id="PF02371"/>
    </source>
</evidence>
<feature type="domain" description="Transposase IS116/IS110/IS902 C-terminal" evidence="2">
    <location>
        <begin position="257"/>
        <end position="343"/>
    </location>
</feature>
<name>A0A3D9HNX3_9BACL</name>
<evidence type="ECO:0000259" key="1">
    <source>
        <dbReference type="Pfam" id="PF01548"/>
    </source>
</evidence>
<dbReference type="Pfam" id="PF02371">
    <property type="entry name" value="Transposase_20"/>
    <property type="match status" value="1"/>
</dbReference>
<dbReference type="RefSeq" id="WP_116065955.1">
    <property type="nucleotide sequence ID" value="NZ_QRDZ01000071.1"/>
</dbReference>
<dbReference type="AlphaFoldDB" id="A0A3D9HNX3"/>
<proteinExistence type="predicted"/>
<dbReference type="GO" id="GO:0004803">
    <property type="term" value="F:transposase activity"/>
    <property type="evidence" value="ECO:0007669"/>
    <property type="project" value="InterPro"/>
</dbReference>
<dbReference type="PANTHER" id="PTHR33055:SF13">
    <property type="entry name" value="TRANSPOSASE"/>
    <property type="match status" value="1"/>
</dbReference>
<evidence type="ECO:0000313" key="3">
    <source>
        <dbReference type="EMBL" id="RED51182.1"/>
    </source>
</evidence>
<feature type="domain" description="Transposase IS110-like N-terminal" evidence="1">
    <location>
        <begin position="11"/>
        <end position="156"/>
    </location>
</feature>
<sequence length="417" mass="46939">MALKIVYPVCCGIDVHKTFVVACIASTNSKGVTTYKSHRFSTFTKGLNELSQWLCEHHCKDVCMESTGKYWIPVFNMLEHASNITLAHPKYVKAIRGKKTDKKDAKWIADLFKHDLVAGSFMPPLPIRQLRDLMRYRFKLTNFTSSEKNRLQNSLTVSNIQIGSVVSDTFGKSAMNIINKLLDDPSETSFDLEPLIHGSLKGKLPELALAIDGFITPEQAGKIKVIKQHYDNLESCKAELESIVLSLANAYTEELNLILTVPSFKNIFSAIAVVSEIGVNMDVFLTAKHLCSWAGLTPSNDQSAGKRKSVRISRAGVYIKPLLVQCATAVVKSEKHPEIRNRYLQLKRRRGHKRAVIAIARMLLTAIYHILKNKQPYNPDLYKRSDVRPVDREITVEQAILLAQRQGYQVMDLPLSV</sequence>
<dbReference type="Pfam" id="PF01548">
    <property type="entry name" value="DEDD_Tnp_IS110"/>
    <property type="match status" value="1"/>
</dbReference>
<dbReference type="Proteomes" id="UP000256977">
    <property type="component" value="Unassembled WGS sequence"/>
</dbReference>
<accession>A0A3D9HNX3</accession>
<gene>
    <name evidence="3" type="ORF">DFP98_1711</name>
</gene>
<dbReference type="GO" id="GO:0003677">
    <property type="term" value="F:DNA binding"/>
    <property type="evidence" value="ECO:0007669"/>
    <property type="project" value="InterPro"/>
</dbReference>
<organism evidence="3 4">
    <name type="scientific">Cohnella phaseoli</name>
    <dbReference type="NCBI Taxonomy" id="456490"/>
    <lineage>
        <taxon>Bacteria</taxon>
        <taxon>Bacillati</taxon>
        <taxon>Bacillota</taxon>
        <taxon>Bacilli</taxon>
        <taxon>Bacillales</taxon>
        <taxon>Paenibacillaceae</taxon>
        <taxon>Cohnella</taxon>
    </lineage>
</organism>
<reference evidence="3 4" key="1">
    <citation type="submission" date="2018-07" db="EMBL/GenBank/DDBJ databases">
        <title>Genomic Encyclopedia of Type Strains, Phase III (KMG-III): the genomes of soil and plant-associated and newly described type strains.</title>
        <authorList>
            <person name="Whitman W."/>
        </authorList>
    </citation>
    <scope>NUCLEOTIDE SEQUENCE [LARGE SCALE GENOMIC DNA]</scope>
    <source>
        <strain evidence="3 4">CECT 7287</strain>
    </source>
</reference>
<protein>
    <submittedName>
        <fullName evidence="3">Transposase</fullName>
    </submittedName>
</protein>
<dbReference type="InterPro" id="IPR047650">
    <property type="entry name" value="Transpos_IS110"/>
</dbReference>
<dbReference type="EMBL" id="QRDZ01000071">
    <property type="protein sequence ID" value="RED51182.1"/>
    <property type="molecule type" value="Genomic_DNA"/>
</dbReference>
<dbReference type="InterPro" id="IPR002525">
    <property type="entry name" value="Transp_IS110-like_N"/>
</dbReference>
<dbReference type="GO" id="GO:0006313">
    <property type="term" value="P:DNA transposition"/>
    <property type="evidence" value="ECO:0007669"/>
    <property type="project" value="InterPro"/>
</dbReference>
<comment type="caution">
    <text evidence="3">The sequence shown here is derived from an EMBL/GenBank/DDBJ whole genome shotgun (WGS) entry which is preliminary data.</text>
</comment>
<dbReference type="NCBIfam" id="NF033542">
    <property type="entry name" value="transpos_IS110"/>
    <property type="match status" value="1"/>
</dbReference>
<evidence type="ECO:0000313" key="4">
    <source>
        <dbReference type="Proteomes" id="UP000256977"/>
    </source>
</evidence>